<comment type="caution">
    <text evidence="3">The sequence shown here is derived from an EMBL/GenBank/DDBJ whole genome shotgun (WGS) entry which is preliminary data.</text>
</comment>
<feature type="transmembrane region" description="Helical" evidence="2">
    <location>
        <begin position="20"/>
        <end position="43"/>
    </location>
</feature>
<dbReference type="OrthoDB" id="3197626at2759"/>
<evidence type="ECO:0008006" key="5">
    <source>
        <dbReference type="Google" id="ProtNLM"/>
    </source>
</evidence>
<dbReference type="HOGENOM" id="CLU_601459_0_0_1"/>
<keyword evidence="4" id="KW-1185">Reference proteome</keyword>
<keyword evidence="2" id="KW-0812">Transmembrane</keyword>
<feature type="transmembrane region" description="Helical" evidence="2">
    <location>
        <begin position="201"/>
        <end position="220"/>
    </location>
</feature>
<gene>
    <name evidence="3" type="ORF">PIIN_03947</name>
</gene>
<feature type="transmembrane region" description="Helical" evidence="2">
    <location>
        <begin position="158"/>
        <end position="180"/>
    </location>
</feature>
<evidence type="ECO:0000256" key="1">
    <source>
        <dbReference type="SAM" id="MobiDB-lite"/>
    </source>
</evidence>
<evidence type="ECO:0000313" key="3">
    <source>
        <dbReference type="EMBL" id="CCA70007.1"/>
    </source>
</evidence>
<feature type="transmembrane region" description="Helical" evidence="2">
    <location>
        <begin position="55"/>
        <end position="76"/>
    </location>
</feature>
<dbReference type="OMA" id="EYANTTH"/>
<dbReference type="EMBL" id="CAFZ01000069">
    <property type="protein sequence ID" value="CCA70007.1"/>
    <property type="molecule type" value="Genomic_DNA"/>
</dbReference>
<dbReference type="Proteomes" id="UP000007148">
    <property type="component" value="Unassembled WGS sequence"/>
</dbReference>
<feature type="transmembrane region" description="Helical" evidence="2">
    <location>
        <begin position="226"/>
        <end position="247"/>
    </location>
</feature>
<keyword evidence="2" id="KW-0472">Membrane</keyword>
<feature type="transmembrane region" description="Helical" evidence="2">
    <location>
        <begin position="118"/>
        <end position="138"/>
    </location>
</feature>
<keyword evidence="2" id="KW-1133">Transmembrane helix</keyword>
<accession>G4TFA6</accession>
<reference evidence="3 4" key="1">
    <citation type="journal article" date="2011" name="PLoS Pathog.">
        <title>Endophytic Life Strategies Decoded by Genome and Transcriptome Analyses of the Mutualistic Root Symbiont Piriformospora indica.</title>
        <authorList>
            <person name="Zuccaro A."/>
            <person name="Lahrmann U."/>
            <person name="Guldener U."/>
            <person name="Langen G."/>
            <person name="Pfiffi S."/>
            <person name="Biedenkopf D."/>
            <person name="Wong P."/>
            <person name="Samans B."/>
            <person name="Grimm C."/>
            <person name="Basiewicz M."/>
            <person name="Murat C."/>
            <person name="Martin F."/>
            <person name="Kogel K.H."/>
        </authorList>
    </citation>
    <scope>NUCLEOTIDE SEQUENCE [LARGE SCALE GENOMIC DNA]</scope>
    <source>
        <strain evidence="3 4">DSM 11827</strain>
    </source>
</reference>
<proteinExistence type="predicted"/>
<evidence type="ECO:0000313" key="4">
    <source>
        <dbReference type="Proteomes" id="UP000007148"/>
    </source>
</evidence>
<name>G4TFA6_SERID</name>
<evidence type="ECO:0000256" key="2">
    <source>
        <dbReference type="SAM" id="Phobius"/>
    </source>
</evidence>
<feature type="region of interest" description="Disordered" evidence="1">
    <location>
        <begin position="418"/>
        <end position="455"/>
    </location>
</feature>
<protein>
    <recommendedName>
        <fullName evidence="5">Transmembrane protein</fullName>
    </recommendedName>
</protein>
<dbReference type="AlphaFoldDB" id="G4TFA6"/>
<feature type="transmembrane region" description="Helical" evidence="2">
    <location>
        <begin position="88"/>
        <end position="106"/>
    </location>
</feature>
<sequence length="455" mass="49924">MVDWNSPAVLAVCNEIFKSISHVSIGAYLWEAFSSVGFEWSLITRKRAFKWPMLLYFYCKWSLVAAFVGMLIALNVHSEINCQALYNFNQFAGNSALGASSTLLMLRSIAIWQRNRWVSAFFILIGLGLWGIQMHGVTTVRAHWEPVLNACSVDAVTGVYLSLVYLYTMFTDLTVLIVTLAGLSWSPGRSGLWRMLWDQGIMFFMIAFIANLIPAVMLLVNLNPVINIMFSIPAIAATATCACRCFVGLSEYARRGDDMSAALGTNAHSNGWSHRIQGPSKLGSTVQFRRERHQDGAEDSPVNRFHGGGSAFGGPFEPKQTDTIDVILRSLSFSGPPGQRYVDRRYDNADDDGYAGIDEVATPVKYERGSDDTLSFSPLDTSAAALRHSRSAQPIGGATGAVAPQPPMMAVRRGSVPIIASPSPAPIQESRRPSAATTDIQHARMRSQRRADDNV</sequence>
<organism evidence="3 4">
    <name type="scientific">Serendipita indica (strain DSM 11827)</name>
    <name type="common">Root endophyte fungus</name>
    <name type="synonym">Piriformospora indica</name>
    <dbReference type="NCBI Taxonomy" id="1109443"/>
    <lineage>
        <taxon>Eukaryota</taxon>
        <taxon>Fungi</taxon>
        <taxon>Dikarya</taxon>
        <taxon>Basidiomycota</taxon>
        <taxon>Agaricomycotina</taxon>
        <taxon>Agaricomycetes</taxon>
        <taxon>Sebacinales</taxon>
        <taxon>Serendipitaceae</taxon>
        <taxon>Serendipita</taxon>
    </lineage>
</organism>
<dbReference type="eggNOG" id="ENOG502SJAY">
    <property type="taxonomic scope" value="Eukaryota"/>
</dbReference>
<dbReference type="InParanoid" id="G4TFA6"/>